<comment type="caution">
    <text evidence="2">The sequence shown here is derived from an EMBL/GenBank/DDBJ whole genome shotgun (WGS) entry which is preliminary data.</text>
</comment>
<feature type="transmembrane region" description="Helical" evidence="1">
    <location>
        <begin position="29"/>
        <end position="51"/>
    </location>
</feature>
<protein>
    <recommendedName>
        <fullName evidence="4">Histidine kinase N-terminal 7TM region domain-containing protein</fullName>
    </recommendedName>
</protein>
<keyword evidence="1" id="KW-0812">Transmembrane</keyword>
<evidence type="ECO:0000256" key="1">
    <source>
        <dbReference type="SAM" id="Phobius"/>
    </source>
</evidence>
<dbReference type="AlphaFoldDB" id="A0A4Q2JTY5"/>
<dbReference type="RefSeq" id="WP_129232855.1">
    <property type="nucleotide sequence ID" value="NZ_SDPL01000001.1"/>
</dbReference>
<name>A0A4Q2JTY5_9MICO</name>
<dbReference type="OrthoDB" id="3718129at2"/>
<evidence type="ECO:0000313" key="2">
    <source>
        <dbReference type="EMBL" id="RXZ51881.1"/>
    </source>
</evidence>
<feature type="transmembrane region" description="Helical" evidence="1">
    <location>
        <begin position="208"/>
        <end position="230"/>
    </location>
</feature>
<gene>
    <name evidence="2" type="ORF">ESO86_00040</name>
</gene>
<feature type="transmembrane region" description="Helical" evidence="1">
    <location>
        <begin position="63"/>
        <end position="84"/>
    </location>
</feature>
<proteinExistence type="predicted"/>
<feature type="transmembrane region" description="Helical" evidence="1">
    <location>
        <begin position="96"/>
        <end position="113"/>
    </location>
</feature>
<organism evidence="2 3">
    <name type="scientific">Agromyces binzhouensis</name>
    <dbReference type="NCBI Taxonomy" id="1817495"/>
    <lineage>
        <taxon>Bacteria</taxon>
        <taxon>Bacillati</taxon>
        <taxon>Actinomycetota</taxon>
        <taxon>Actinomycetes</taxon>
        <taxon>Micrococcales</taxon>
        <taxon>Microbacteriaceae</taxon>
        <taxon>Agromyces</taxon>
    </lineage>
</organism>
<accession>A0A4Q2JTY5</accession>
<feature type="transmembrane region" description="Helical" evidence="1">
    <location>
        <begin position="167"/>
        <end position="188"/>
    </location>
</feature>
<sequence>MTQVAVTSLMALLTVVQFITVRHRRSQRILYASALITLAMFLNIDEVYLAVDHMLGERNLTTFISDGALITGTYFLSAAAIVSVRGVQDRKGRWPVWLLVAAGCVMVVAFAFIDMRHSSTRFMIDFGGQWPAAVYNSVQFVYLGLVLGYTGVVILQNRSRLTTRASSIGFTMFAVGCVVGIALVIDVIGMNLSNLMGWWDALRFLQSLYSPMFFVVMALLCTGLAIPAAARFVVRYWRGRHTAALIGELEPLWARTVSGSALPSALSNDDHEMQLHRMVVEIEDARFRSGGELQLSEDEARRLRLAHDHIAIPDDLFQMAAR</sequence>
<keyword evidence="3" id="KW-1185">Reference proteome</keyword>
<dbReference type="Proteomes" id="UP000292881">
    <property type="component" value="Unassembled WGS sequence"/>
</dbReference>
<dbReference type="EMBL" id="SDPL01000001">
    <property type="protein sequence ID" value="RXZ51881.1"/>
    <property type="molecule type" value="Genomic_DNA"/>
</dbReference>
<feature type="transmembrane region" description="Helical" evidence="1">
    <location>
        <begin position="133"/>
        <end position="155"/>
    </location>
</feature>
<reference evidence="2 3" key="1">
    <citation type="submission" date="2019-01" db="EMBL/GenBank/DDBJ databases">
        <authorList>
            <person name="Li J."/>
        </authorList>
    </citation>
    <scope>NUCLEOTIDE SEQUENCE [LARGE SCALE GENOMIC DNA]</scope>
    <source>
        <strain evidence="2 3">CGMCC 4.7180</strain>
    </source>
</reference>
<keyword evidence="1" id="KW-0472">Membrane</keyword>
<evidence type="ECO:0008006" key="4">
    <source>
        <dbReference type="Google" id="ProtNLM"/>
    </source>
</evidence>
<evidence type="ECO:0000313" key="3">
    <source>
        <dbReference type="Proteomes" id="UP000292881"/>
    </source>
</evidence>
<keyword evidence="1" id="KW-1133">Transmembrane helix</keyword>
<feature type="transmembrane region" description="Helical" evidence="1">
    <location>
        <begin position="6"/>
        <end position="22"/>
    </location>
</feature>